<keyword evidence="3" id="KW-0963">Cytoplasm</keyword>
<dbReference type="PROSITE" id="PS50125">
    <property type="entry name" value="GUANYLATE_CYCLASE_2"/>
    <property type="match status" value="2"/>
</dbReference>
<dbReference type="GO" id="GO:0005525">
    <property type="term" value="F:GTP binding"/>
    <property type="evidence" value="ECO:0007669"/>
    <property type="project" value="UniProtKB-KW"/>
</dbReference>
<evidence type="ECO:0000256" key="9">
    <source>
        <dbReference type="SAM" id="Coils"/>
    </source>
</evidence>
<dbReference type="Pfam" id="PF00211">
    <property type="entry name" value="Guanylate_cyc"/>
    <property type="match status" value="2"/>
</dbReference>
<keyword evidence="5" id="KW-0342">GTP-binding</keyword>
<evidence type="ECO:0000313" key="12">
    <source>
        <dbReference type="EMBL" id="RWS31956.1"/>
    </source>
</evidence>
<dbReference type="PANTHER" id="PTHR45655">
    <property type="entry name" value="GUANYLATE CYCLASE SOLUBLE SUBUNIT BETA-2"/>
    <property type="match status" value="1"/>
</dbReference>
<dbReference type="InterPro" id="IPR038158">
    <property type="entry name" value="H-NOX_domain_sf"/>
</dbReference>
<feature type="compositionally biased region" description="Basic and acidic residues" evidence="10">
    <location>
        <begin position="585"/>
        <end position="597"/>
    </location>
</feature>
<dbReference type="Proteomes" id="UP000288716">
    <property type="component" value="Unassembled WGS sequence"/>
</dbReference>
<evidence type="ECO:0000256" key="8">
    <source>
        <dbReference type="RuleBase" id="RU000405"/>
    </source>
</evidence>
<dbReference type="SUPFAM" id="SSF55073">
    <property type="entry name" value="Nucleotide cyclase"/>
    <property type="match status" value="2"/>
</dbReference>
<dbReference type="InterPro" id="IPR018297">
    <property type="entry name" value="A/G_cyclase_CS"/>
</dbReference>
<dbReference type="PROSITE" id="PS00452">
    <property type="entry name" value="GUANYLATE_CYCLASE_1"/>
    <property type="match status" value="1"/>
</dbReference>
<dbReference type="Gene3D" id="3.30.450.260">
    <property type="entry name" value="Haem NO binding associated domain"/>
    <property type="match status" value="2"/>
</dbReference>
<keyword evidence="6 8" id="KW-0456">Lyase</keyword>
<dbReference type="Pfam" id="PF07701">
    <property type="entry name" value="HNOBA"/>
    <property type="match status" value="2"/>
</dbReference>
<evidence type="ECO:0000256" key="1">
    <source>
        <dbReference type="ARBA" id="ARBA00004496"/>
    </source>
</evidence>
<evidence type="ECO:0000256" key="10">
    <source>
        <dbReference type="SAM" id="MobiDB-lite"/>
    </source>
</evidence>
<dbReference type="InterPro" id="IPR042463">
    <property type="entry name" value="HNOB_dom_associated_sf"/>
</dbReference>
<dbReference type="AlphaFoldDB" id="A0A443SWT2"/>
<evidence type="ECO:0000256" key="7">
    <source>
        <dbReference type="ARBA" id="ARBA00023293"/>
    </source>
</evidence>
<dbReference type="InterPro" id="IPR024096">
    <property type="entry name" value="NO_sig/Golgi_transp_ligand-bd"/>
</dbReference>
<dbReference type="GO" id="GO:0004383">
    <property type="term" value="F:guanylate cyclase activity"/>
    <property type="evidence" value="ECO:0007669"/>
    <property type="project" value="UniProtKB-EC"/>
</dbReference>
<dbReference type="EMBL" id="NCKV01000016">
    <property type="protein sequence ID" value="RWS31956.1"/>
    <property type="molecule type" value="Genomic_DNA"/>
</dbReference>
<gene>
    <name evidence="12" type="ORF">B4U80_09596</name>
</gene>
<dbReference type="InterPro" id="IPR011645">
    <property type="entry name" value="HNOB_dom_associated"/>
</dbReference>
<dbReference type="Pfam" id="PF07700">
    <property type="entry name" value="HNOB"/>
    <property type="match status" value="1"/>
</dbReference>
<organism evidence="12 13">
    <name type="scientific">Leptotrombidium deliense</name>
    <dbReference type="NCBI Taxonomy" id="299467"/>
    <lineage>
        <taxon>Eukaryota</taxon>
        <taxon>Metazoa</taxon>
        <taxon>Ecdysozoa</taxon>
        <taxon>Arthropoda</taxon>
        <taxon>Chelicerata</taxon>
        <taxon>Arachnida</taxon>
        <taxon>Acari</taxon>
        <taxon>Acariformes</taxon>
        <taxon>Trombidiformes</taxon>
        <taxon>Prostigmata</taxon>
        <taxon>Anystina</taxon>
        <taxon>Parasitengona</taxon>
        <taxon>Trombiculoidea</taxon>
        <taxon>Trombiculidae</taxon>
        <taxon>Leptotrombidium</taxon>
    </lineage>
</organism>
<comment type="similarity">
    <text evidence="8">Belongs to the adenylyl cyclase class-4/guanylyl cyclase family.</text>
</comment>
<evidence type="ECO:0000259" key="11">
    <source>
        <dbReference type="PROSITE" id="PS50125"/>
    </source>
</evidence>
<evidence type="ECO:0000256" key="5">
    <source>
        <dbReference type="ARBA" id="ARBA00023134"/>
    </source>
</evidence>
<dbReference type="SMART" id="SM00044">
    <property type="entry name" value="CYCc"/>
    <property type="match status" value="2"/>
</dbReference>
<accession>A0A443SWT2</accession>
<keyword evidence="4" id="KW-0547">Nucleotide-binding</keyword>
<feature type="coiled-coil region" evidence="9">
    <location>
        <begin position="747"/>
        <end position="774"/>
    </location>
</feature>
<evidence type="ECO:0000256" key="2">
    <source>
        <dbReference type="ARBA" id="ARBA00012202"/>
    </source>
</evidence>
<dbReference type="Gene3D" id="6.10.250.780">
    <property type="match status" value="2"/>
</dbReference>
<dbReference type="GO" id="GO:0019934">
    <property type="term" value="P:cGMP-mediated signaling"/>
    <property type="evidence" value="ECO:0007669"/>
    <property type="project" value="TreeGrafter"/>
</dbReference>
<feature type="region of interest" description="Disordered" evidence="10">
    <location>
        <begin position="583"/>
        <end position="603"/>
    </location>
</feature>
<evidence type="ECO:0000256" key="4">
    <source>
        <dbReference type="ARBA" id="ARBA00022741"/>
    </source>
</evidence>
<dbReference type="OrthoDB" id="6127067at2759"/>
<dbReference type="Gene3D" id="3.90.1520.10">
    <property type="entry name" value="H-NOX domain"/>
    <property type="match status" value="1"/>
</dbReference>
<dbReference type="VEuPathDB" id="VectorBase:LDEU000085"/>
<dbReference type="FunFam" id="3.30.70.1230:FF:000007">
    <property type="entry name" value="Guanylate cyclase soluble subunit alpha-3"/>
    <property type="match status" value="1"/>
</dbReference>
<dbReference type="GO" id="GO:0070482">
    <property type="term" value="P:response to oxygen levels"/>
    <property type="evidence" value="ECO:0007669"/>
    <property type="project" value="TreeGrafter"/>
</dbReference>
<dbReference type="FunFam" id="3.30.450.260:FF:000002">
    <property type="entry name" value="guanylate cyclase soluble subunit alpha-2"/>
    <property type="match status" value="1"/>
</dbReference>
<dbReference type="EC" id="4.6.1.2" evidence="2"/>
<comment type="subcellular location">
    <subcellularLocation>
        <location evidence="1">Cytoplasm</location>
    </subcellularLocation>
</comment>
<evidence type="ECO:0000256" key="6">
    <source>
        <dbReference type="ARBA" id="ARBA00023239"/>
    </source>
</evidence>
<keyword evidence="13" id="KW-1185">Reference proteome</keyword>
<feature type="domain" description="Guanylate cyclase" evidence="11">
    <location>
        <begin position="813"/>
        <end position="940"/>
    </location>
</feature>
<name>A0A443SWT2_9ACAR</name>
<dbReference type="CDD" id="cd07302">
    <property type="entry name" value="CHD"/>
    <property type="match status" value="2"/>
</dbReference>
<keyword evidence="9" id="KW-0175">Coiled coil</keyword>
<feature type="domain" description="Guanylate cyclase" evidence="11">
    <location>
        <begin position="429"/>
        <end position="559"/>
    </location>
</feature>
<dbReference type="InterPro" id="IPR011644">
    <property type="entry name" value="Heme_NO-bd"/>
</dbReference>
<dbReference type="STRING" id="299467.A0A443SWT2"/>
<dbReference type="GO" id="GO:0020037">
    <property type="term" value="F:heme binding"/>
    <property type="evidence" value="ECO:0007669"/>
    <property type="project" value="InterPro"/>
</dbReference>
<dbReference type="GO" id="GO:0008074">
    <property type="term" value="C:guanylate cyclase complex, soluble"/>
    <property type="evidence" value="ECO:0007669"/>
    <property type="project" value="TreeGrafter"/>
</dbReference>
<sequence length="1028" mass="115595">MIKYTNRIFHHRKSGIKLRGASFLMHKIYEDQITLKLIITTAEVAAKKNKVITGEDKKLLFIYTLRQPLSGLDLETCLEAFGTYFLEYCQNNGYDQILRVLGSNLPDFLTNLDNLHDHLGSIYPGMRAPSFRVTTTENGVLHLHYYSERKGLSAIVRGLVVAVAKQFFNVEVTVTKLESDDNSDHEILEVTRKVFPNSQDSTDLGNSLPLKSELTNVSNDPKDSLLSASVFCSAFPFHVMFDKKFKIIALGNSMRRIIRPKLCKKVTFIDIFQITRPVIENTYQAILDYLNQVFVVKMNEEYLNCCRKDVILRFKGQMIPVPEANAVLFMCSPRVADISELSAFGLYLSDFPVHDRTRELLLMAHGRKGERELVEKLDEATNHLRILDSKLREENKKTEEILHNIFPAKIATLLCQNVTVFPEHVEPVSCLFSDIQGFTAMCGDPKLVPMDIVRLLNKLYLQFDNLSNLLGVYKVETIGDAYVVVGGLPEYVADHADRVVAMALGMVKITETVMSPVDGKPIRMRIGIHSGAVMAGIVGIQMPRYCLFGNTVTLSNKMESTSRPGEVHISDAAVKFTLKQRSHHLSNEESVKRDGNDRSISNDPRNLQIPMSTFCKALPFHFIADHNLKCIQLGQGLMRIFETKCKIFGSHVSSLFIFEKPSFSEISLEAIISKTNFTFILGIRESCCRNQQTKGIKIKGQMIHCQESNCVMFLGSPVIDGLESMTSKGLYLSDIPIHDATRDIILIEEQTRAQESLKRRMDTLRKSIQEANHAVSLERKKNVDLLELIFPAPIAKQLWLGKVVEAQQYDKVTMLFSDIVGFTAICSTATPMMVVDMLNTLYTQFDAFCGEIDVYKVETIGDAYCVAAGLHRNSCIHAQRAALMALKMIKTVQTVCSHDGNPLQMRIGLHTGSVLAGIVGVKMPRYCLFGNNVSIANKFESKSEALRINVSPTTYRLLSEWKGFEFTERSRDALPSEFPSDIPGNCYFLDDYRHPNLDSNDPLFAHIAAALREYATESTSVSLIVVLT</sequence>
<comment type="caution">
    <text evidence="12">The sequence shown here is derived from an EMBL/GenBank/DDBJ whole genome shotgun (WGS) entry which is preliminary data.</text>
</comment>
<dbReference type="PANTHER" id="PTHR45655:SF13">
    <property type="entry name" value="SOLUBLE GUANYLATE CYCLASE GCY-32-RELATED"/>
    <property type="match status" value="1"/>
</dbReference>
<proteinExistence type="inferred from homology"/>
<reference evidence="12 13" key="1">
    <citation type="journal article" date="2018" name="Gigascience">
        <title>Genomes of trombidid mites reveal novel predicted allergens and laterally-transferred genes associated with secondary metabolism.</title>
        <authorList>
            <person name="Dong X."/>
            <person name="Chaisiri K."/>
            <person name="Xia D."/>
            <person name="Armstrong S.D."/>
            <person name="Fang Y."/>
            <person name="Donnelly M.J."/>
            <person name="Kadowaki T."/>
            <person name="McGarry J.W."/>
            <person name="Darby A.C."/>
            <person name="Makepeace B.L."/>
        </authorList>
    </citation>
    <scope>NUCLEOTIDE SEQUENCE [LARGE SCALE GENOMIC DNA]</scope>
    <source>
        <strain evidence="12">UoL-UT</strain>
    </source>
</reference>
<dbReference type="SUPFAM" id="SSF111126">
    <property type="entry name" value="Ligand-binding domain in the NO signalling and Golgi transport"/>
    <property type="match status" value="1"/>
</dbReference>
<protein>
    <recommendedName>
        <fullName evidence="2">guanylate cyclase</fullName>
        <ecNumber evidence="2">4.6.1.2</ecNumber>
    </recommendedName>
</protein>
<evidence type="ECO:0000256" key="3">
    <source>
        <dbReference type="ARBA" id="ARBA00022490"/>
    </source>
</evidence>
<dbReference type="Gene3D" id="3.30.70.1230">
    <property type="entry name" value="Nucleotide cyclase"/>
    <property type="match status" value="2"/>
</dbReference>
<keyword evidence="7" id="KW-0141">cGMP biosynthesis</keyword>
<dbReference type="InterPro" id="IPR001054">
    <property type="entry name" value="A/G_cyclase"/>
</dbReference>
<dbReference type="InterPro" id="IPR029787">
    <property type="entry name" value="Nucleotide_cyclase"/>
</dbReference>
<evidence type="ECO:0000313" key="13">
    <source>
        <dbReference type="Proteomes" id="UP000288716"/>
    </source>
</evidence>